<dbReference type="Pfam" id="PF01569">
    <property type="entry name" value="PAP2"/>
    <property type="match status" value="1"/>
</dbReference>
<feature type="transmembrane region" description="Helical" evidence="1">
    <location>
        <begin position="84"/>
        <end position="106"/>
    </location>
</feature>
<dbReference type="STRING" id="1826909.A5893_14980"/>
<dbReference type="RefSeq" id="WP_068823499.1">
    <property type="nucleotide sequence ID" value="NZ_LWHJ01000031.1"/>
</dbReference>
<keyword evidence="1" id="KW-0812">Transmembrane</keyword>
<organism evidence="3 4">
    <name type="scientific">Pedobacter psychrophilus</name>
    <dbReference type="NCBI Taxonomy" id="1826909"/>
    <lineage>
        <taxon>Bacteria</taxon>
        <taxon>Pseudomonadati</taxon>
        <taxon>Bacteroidota</taxon>
        <taxon>Sphingobacteriia</taxon>
        <taxon>Sphingobacteriales</taxon>
        <taxon>Sphingobacteriaceae</taxon>
        <taxon>Pedobacter</taxon>
    </lineage>
</organism>
<sequence>MRKIFIKFLPKHIKDYYINNVDDKGINSKINSIIIFVILMFLFSVAFIFLTDKMSDNEMVSIDDFITNHIIFYRSAHLNIIMKYITFVGDLFGYLILCIILGLFFYFKKNWRVSLEITLVLVLASGLNVFLKNVISRPRPLINRIVYANFYSFPSGHAMSAIVFYGFISYLCLILLKKLWQKVMIVLFCVVMIFAIGISRIYLGVHYPSDILAGYLAGTAWLMFCLVILNVLTLRKTRLNSYE</sequence>
<feature type="transmembrane region" description="Helical" evidence="1">
    <location>
        <begin position="113"/>
        <end position="131"/>
    </location>
</feature>
<protein>
    <recommendedName>
        <fullName evidence="2">Phosphatidic acid phosphatase type 2/haloperoxidase domain-containing protein</fullName>
    </recommendedName>
</protein>
<feature type="domain" description="Phosphatidic acid phosphatase type 2/haloperoxidase" evidence="2">
    <location>
        <begin position="114"/>
        <end position="226"/>
    </location>
</feature>
<evidence type="ECO:0000256" key="1">
    <source>
        <dbReference type="SAM" id="Phobius"/>
    </source>
</evidence>
<dbReference type="InterPro" id="IPR036938">
    <property type="entry name" value="PAP2/HPO_sf"/>
</dbReference>
<dbReference type="SMART" id="SM00014">
    <property type="entry name" value="acidPPc"/>
    <property type="match status" value="1"/>
</dbReference>
<feature type="transmembrane region" description="Helical" evidence="1">
    <location>
        <begin position="151"/>
        <end position="176"/>
    </location>
</feature>
<evidence type="ECO:0000313" key="4">
    <source>
        <dbReference type="Proteomes" id="UP000078459"/>
    </source>
</evidence>
<name>A0A179DAN1_9SPHI</name>
<reference evidence="3 4" key="1">
    <citation type="submission" date="2016-04" db="EMBL/GenBank/DDBJ databases">
        <authorList>
            <person name="Evans L.H."/>
            <person name="Alamgir A."/>
            <person name="Owens N."/>
            <person name="Weber N.D."/>
            <person name="Virtaneva K."/>
            <person name="Barbian K."/>
            <person name="Babar A."/>
            <person name="Rosenke K."/>
        </authorList>
    </citation>
    <scope>NUCLEOTIDE SEQUENCE [LARGE SCALE GENOMIC DNA]</scope>
    <source>
        <strain evidence="3 4">CCM 8644</strain>
    </source>
</reference>
<gene>
    <name evidence="3" type="ORF">A5893_14980</name>
</gene>
<dbReference type="Gene3D" id="1.20.144.10">
    <property type="entry name" value="Phosphatidic acid phosphatase type 2/haloperoxidase"/>
    <property type="match status" value="2"/>
</dbReference>
<proteinExistence type="predicted"/>
<dbReference type="CDD" id="cd03392">
    <property type="entry name" value="PAP2_like_2"/>
    <property type="match status" value="1"/>
</dbReference>
<dbReference type="PANTHER" id="PTHR14969:SF13">
    <property type="entry name" value="AT30094P"/>
    <property type="match status" value="1"/>
</dbReference>
<feature type="transmembrane region" description="Helical" evidence="1">
    <location>
        <begin position="183"/>
        <end position="205"/>
    </location>
</feature>
<dbReference type="AlphaFoldDB" id="A0A179DAN1"/>
<feature type="transmembrane region" description="Helical" evidence="1">
    <location>
        <begin position="211"/>
        <end position="232"/>
    </location>
</feature>
<dbReference type="Proteomes" id="UP000078459">
    <property type="component" value="Unassembled WGS sequence"/>
</dbReference>
<comment type="caution">
    <text evidence="3">The sequence shown here is derived from an EMBL/GenBank/DDBJ whole genome shotgun (WGS) entry which is preliminary data.</text>
</comment>
<evidence type="ECO:0000259" key="2">
    <source>
        <dbReference type="SMART" id="SM00014"/>
    </source>
</evidence>
<dbReference type="EMBL" id="LWHJ01000031">
    <property type="protein sequence ID" value="OAQ38106.1"/>
    <property type="molecule type" value="Genomic_DNA"/>
</dbReference>
<evidence type="ECO:0000313" key="3">
    <source>
        <dbReference type="EMBL" id="OAQ38106.1"/>
    </source>
</evidence>
<feature type="transmembrane region" description="Helical" evidence="1">
    <location>
        <begin position="33"/>
        <end position="51"/>
    </location>
</feature>
<dbReference type="SUPFAM" id="SSF48317">
    <property type="entry name" value="Acid phosphatase/Vanadium-dependent haloperoxidase"/>
    <property type="match status" value="1"/>
</dbReference>
<dbReference type="InterPro" id="IPR000326">
    <property type="entry name" value="PAP2/HPO"/>
</dbReference>
<accession>A0A179DAN1</accession>
<keyword evidence="1" id="KW-1133">Transmembrane helix</keyword>
<dbReference type="PANTHER" id="PTHR14969">
    <property type="entry name" value="SPHINGOSINE-1-PHOSPHATE PHOSPHOHYDROLASE"/>
    <property type="match status" value="1"/>
</dbReference>
<keyword evidence="1" id="KW-0472">Membrane</keyword>
<keyword evidence="4" id="KW-1185">Reference proteome</keyword>
<reference evidence="3 4" key="2">
    <citation type="submission" date="2016-06" db="EMBL/GenBank/DDBJ databases">
        <title>Pedobacter psychrophilus sp. nov., isolated from Antarctic fragmentary rock.</title>
        <authorList>
            <person name="Svec P."/>
        </authorList>
    </citation>
    <scope>NUCLEOTIDE SEQUENCE [LARGE SCALE GENOMIC DNA]</scope>
    <source>
        <strain evidence="3 4">CCM 8644</strain>
    </source>
</reference>
<dbReference type="OrthoDB" id="9773582at2"/>